<organism evidence="8 9">
    <name type="scientific">Rhododendron simsii</name>
    <name type="common">Sims's rhododendron</name>
    <dbReference type="NCBI Taxonomy" id="118357"/>
    <lineage>
        <taxon>Eukaryota</taxon>
        <taxon>Viridiplantae</taxon>
        <taxon>Streptophyta</taxon>
        <taxon>Embryophyta</taxon>
        <taxon>Tracheophyta</taxon>
        <taxon>Spermatophyta</taxon>
        <taxon>Magnoliopsida</taxon>
        <taxon>eudicotyledons</taxon>
        <taxon>Gunneridae</taxon>
        <taxon>Pentapetalae</taxon>
        <taxon>asterids</taxon>
        <taxon>Ericales</taxon>
        <taxon>Ericaceae</taxon>
        <taxon>Ericoideae</taxon>
        <taxon>Rhodoreae</taxon>
        <taxon>Rhododendron</taxon>
    </lineage>
</organism>
<dbReference type="InterPro" id="IPR020565">
    <property type="entry name" value="ImidazoleglycerP_deHydtase_CS"/>
</dbReference>
<evidence type="ECO:0000256" key="1">
    <source>
        <dbReference type="ARBA" id="ARBA00001723"/>
    </source>
</evidence>
<dbReference type="InterPro" id="IPR038494">
    <property type="entry name" value="IGPD_sf"/>
</dbReference>
<evidence type="ECO:0000256" key="4">
    <source>
        <dbReference type="ARBA" id="ARBA00012075"/>
    </source>
</evidence>
<sequence length="279" mass="30947">MELSFSPHRLTSPCTSSPLLLKTRVRISQTALIPPRSQQLPRCLAHPRHILSPMDARQSTVTRASLVENNDSPITSSTPNAVVEDLGCENFRTAEDFLGVTVVYCEFYVMISVFSLGLYQQLASHGLFDVHVRATGDIHIDDHHTNEEVALAIGTALLHGLGDRKGINQFGEFSVPLDEALIHVSLDLSGRPHLSYDLCIPTKGFGTYDTQLVEHFFQSLVNTSGMTLHIQQLAGKNSDHMIEATFTAFARALRQATEYDPRRRGTVPSLRHFLSTRIA</sequence>
<dbReference type="EC" id="4.2.1.19" evidence="4"/>
<evidence type="ECO:0000256" key="3">
    <source>
        <dbReference type="ARBA" id="ARBA00007481"/>
    </source>
</evidence>
<dbReference type="Proteomes" id="UP000626092">
    <property type="component" value="Unassembled WGS sequence"/>
</dbReference>
<evidence type="ECO:0000256" key="5">
    <source>
        <dbReference type="ARBA" id="ARBA00022605"/>
    </source>
</evidence>
<reference evidence="8" key="1">
    <citation type="submission" date="2019-11" db="EMBL/GenBank/DDBJ databases">
        <authorList>
            <person name="Liu Y."/>
            <person name="Hou J."/>
            <person name="Li T.-Q."/>
            <person name="Guan C.-H."/>
            <person name="Wu X."/>
            <person name="Wu H.-Z."/>
            <person name="Ling F."/>
            <person name="Zhang R."/>
            <person name="Shi X.-G."/>
            <person name="Ren J.-P."/>
            <person name="Chen E.-F."/>
            <person name="Sun J.-M."/>
        </authorList>
    </citation>
    <scope>NUCLEOTIDE SEQUENCE</scope>
    <source>
        <strain evidence="8">Adult_tree_wgs_1</strain>
        <tissue evidence="8">Leaves</tissue>
    </source>
</reference>
<accession>A0A834HCU7</accession>
<dbReference type="PROSITE" id="PS00954">
    <property type="entry name" value="IGP_DEHYDRATASE_1"/>
    <property type="match status" value="1"/>
</dbReference>
<dbReference type="SUPFAM" id="SSF54211">
    <property type="entry name" value="Ribosomal protein S5 domain 2-like"/>
    <property type="match status" value="2"/>
</dbReference>
<dbReference type="Pfam" id="PF00475">
    <property type="entry name" value="IGPD"/>
    <property type="match status" value="1"/>
</dbReference>
<proteinExistence type="inferred from homology"/>
<dbReference type="InterPro" id="IPR020568">
    <property type="entry name" value="Ribosomal_Su5_D2-typ_SF"/>
</dbReference>
<keyword evidence="5" id="KW-0028">Amino-acid biosynthesis</keyword>
<dbReference type="PANTHER" id="PTHR23133">
    <property type="entry name" value="IMIDAZOLEGLYCEROL-PHOSPHATE DEHYDRATASE HIS7"/>
    <property type="match status" value="1"/>
</dbReference>
<comment type="catalytic activity">
    <reaction evidence="1">
        <text>D-erythro-1-(imidazol-4-yl)glycerol 3-phosphate = 3-(imidazol-4-yl)-2-oxopropyl phosphate + H2O</text>
        <dbReference type="Rhea" id="RHEA:11040"/>
        <dbReference type="ChEBI" id="CHEBI:15377"/>
        <dbReference type="ChEBI" id="CHEBI:57766"/>
        <dbReference type="ChEBI" id="CHEBI:58278"/>
        <dbReference type="EC" id="4.2.1.19"/>
    </reaction>
</comment>
<dbReference type="OrthoDB" id="447729at2759"/>
<dbReference type="UniPathway" id="UPA00031">
    <property type="reaction ID" value="UER00011"/>
</dbReference>
<dbReference type="FunFam" id="3.30.230.40:FF:000002">
    <property type="entry name" value="Imidazoleglycerol-phosphate dehydratase"/>
    <property type="match status" value="1"/>
</dbReference>
<evidence type="ECO:0000313" key="8">
    <source>
        <dbReference type="EMBL" id="KAF7149871.1"/>
    </source>
</evidence>
<name>A0A834HCU7_RHOSS</name>
<keyword evidence="9" id="KW-1185">Reference proteome</keyword>
<comment type="pathway">
    <text evidence="2">Amino-acid biosynthesis; L-histidine biosynthesis; L-histidine from 5-phospho-alpha-D-ribose 1-diphosphate: step 6/9.</text>
</comment>
<evidence type="ECO:0000313" key="9">
    <source>
        <dbReference type="Proteomes" id="UP000626092"/>
    </source>
</evidence>
<dbReference type="AlphaFoldDB" id="A0A834HCU7"/>
<dbReference type="CDD" id="cd07914">
    <property type="entry name" value="IGPD"/>
    <property type="match status" value="1"/>
</dbReference>
<dbReference type="GO" id="GO:0000105">
    <property type="term" value="P:L-histidine biosynthetic process"/>
    <property type="evidence" value="ECO:0007669"/>
    <property type="project" value="UniProtKB-UniPathway"/>
</dbReference>
<gene>
    <name evidence="8" type="ORF">RHSIM_Rhsim02G0024800</name>
</gene>
<comment type="caution">
    <text evidence="8">The sequence shown here is derived from an EMBL/GenBank/DDBJ whole genome shotgun (WGS) entry which is preliminary data.</text>
</comment>
<evidence type="ECO:0000256" key="6">
    <source>
        <dbReference type="ARBA" id="ARBA00023102"/>
    </source>
</evidence>
<comment type="similarity">
    <text evidence="3">Belongs to the imidazoleglycerol-phosphate dehydratase family.</text>
</comment>
<keyword evidence="6" id="KW-0368">Histidine biosynthesis</keyword>
<keyword evidence="7" id="KW-0456">Lyase</keyword>
<protein>
    <recommendedName>
        <fullName evidence="4">imidazoleglycerol-phosphate dehydratase</fullName>
        <ecNumber evidence="4">4.2.1.19</ecNumber>
    </recommendedName>
</protein>
<evidence type="ECO:0000256" key="2">
    <source>
        <dbReference type="ARBA" id="ARBA00005047"/>
    </source>
</evidence>
<evidence type="ECO:0000256" key="7">
    <source>
        <dbReference type="ARBA" id="ARBA00023239"/>
    </source>
</evidence>
<dbReference type="PANTHER" id="PTHR23133:SF2">
    <property type="entry name" value="IMIDAZOLEGLYCEROL-PHOSPHATE DEHYDRATASE"/>
    <property type="match status" value="1"/>
</dbReference>
<dbReference type="EMBL" id="WJXA01000002">
    <property type="protein sequence ID" value="KAF7149871.1"/>
    <property type="molecule type" value="Genomic_DNA"/>
</dbReference>
<dbReference type="GO" id="GO:0004424">
    <property type="term" value="F:imidazoleglycerol-phosphate dehydratase activity"/>
    <property type="evidence" value="ECO:0007669"/>
    <property type="project" value="UniProtKB-EC"/>
</dbReference>
<dbReference type="InterPro" id="IPR000807">
    <property type="entry name" value="ImidazoleglycerolP_deHydtase"/>
</dbReference>
<dbReference type="Gene3D" id="3.30.230.40">
    <property type="entry name" value="Imidazole glycerol phosphate dehydratase, domain 1"/>
    <property type="match status" value="2"/>
</dbReference>